<evidence type="ECO:0000313" key="16">
    <source>
        <dbReference type="EMBL" id="MDT0620233.1"/>
    </source>
</evidence>
<protein>
    <submittedName>
        <fullName evidence="16">TonB-dependent receptor</fullName>
    </submittedName>
</protein>
<keyword evidence="5 11" id="KW-0812">Transmembrane</keyword>
<keyword evidence="7" id="KW-0406">Ion transport</keyword>
<dbReference type="Proteomes" id="UP001250662">
    <property type="component" value="Unassembled WGS sequence"/>
</dbReference>
<keyword evidence="16" id="KW-0675">Receptor</keyword>
<accession>A0ABU3BE21</accession>
<evidence type="ECO:0000256" key="11">
    <source>
        <dbReference type="PROSITE-ProRule" id="PRU01360"/>
    </source>
</evidence>
<keyword evidence="13" id="KW-0732">Signal</keyword>
<keyword evidence="4" id="KW-0410">Iron transport</keyword>
<evidence type="ECO:0000256" key="12">
    <source>
        <dbReference type="RuleBase" id="RU003357"/>
    </source>
</evidence>
<dbReference type="PANTHER" id="PTHR32552:SF81">
    <property type="entry name" value="TONB-DEPENDENT OUTER MEMBRANE RECEPTOR"/>
    <property type="match status" value="1"/>
</dbReference>
<dbReference type="Gene3D" id="2.40.170.20">
    <property type="entry name" value="TonB-dependent receptor, beta-barrel domain"/>
    <property type="match status" value="1"/>
</dbReference>
<organism evidence="16 17">
    <name type="scientific">Croceitalea vernalis</name>
    <dbReference type="NCBI Taxonomy" id="3075599"/>
    <lineage>
        <taxon>Bacteria</taxon>
        <taxon>Pseudomonadati</taxon>
        <taxon>Bacteroidota</taxon>
        <taxon>Flavobacteriia</taxon>
        <taxon>Flavobacteriales</taxon>
        <taxon>Flavobacteriaceae</taxon>
        <taxon>Croceitalea</taxon>
    </lineage>
</organism>
<dbReference type="InterPro" id="IPR036942">
    <property type="entry name" value="Beta-barrel_TonB_sf"/>
</dbReference>
<evidence type="ECO:0000256" key="8">
    <source>
        <dbReference type="ARBA" id="ARBA00023077"/>
    </source>
</evidence>
<dbReference type="EMBL" id="JAVRHU010000001">
    <property type="protein sequence ID" value="MDT0620233.1"/>
    <property type="molecule type" value="Genomic_DNA"/>
</dbReference>
<feature type="chain" id="PRO_5046000250" evidence="13">
    <location>
        <begin position="24"/>
        <end position="690"/>
    </location>
</feature>
<evidence type="ECO:0000256" key="4">
    <source>
        <dbReference type="ARBA" id="ARBA00022496"/>
    </source>
</evidence>
<dbReference type="InterPro" id="IPR012910">
    <property type="entry name" value="Plug_dom"/>
</dbReference>
<reference evidence="16 17" key="1">
    <citation type="submission" date="2023-09" db="EMBL/GenBank/DDBJ databases">
        <authorList>
            <person name="Rey-Velasco X."/>
        </authorList>
    </citation>
    <scope>NUCLEOTIDE SEQUENCE [LARGE SCALE GENOMIC DNA]</scope>
    <source>
        <strain evidence="16 17">P007</strain>
    </source>
</reference>
<feature type="signal peptide" evidence="13">
    <location>
        <begin position="1"/>
        <end position="23"/>
    </location>
</feature>
<dbReference type="Gene3D" id="2.170.130.10">
    <property type="entry name" value="TonB-dependent receptor, plug domain"/>
    <property type="match status" value="1"/>
</dbReference>
<evidence type="ECO:0000259" key="14">
    <source>
        <dbReference type="Pfam" id="PF00593"/>
    </source>
</evidence>
<comment type="caution">
    <text evidence="16">The sequence shown here is derived from an EMBL/GenBank/DDBJ whole genome shotgun (WGS) entry which is preliminary data.</text>
</comment>
<comment type="similarity">
    <text evidence="11 12">Belongs to the TonB-dependent receptor family.</text>
</comment>
<dbReference type="InterPro" id="IPR037066">
    <property type="entry name" value="Plug_dom_sf"/>
</dbReference>
<dbReference type="RefSeq" id="WP_311386694.1">
    <property type="nucleotide sequence ID" value="NZ_JAVRHU010000001.1"/>
</dbReference>
<evidence type="ECO:0000256" key="9">
    <source>
        <dbReference type="ARBA" id="ARBA00023136"/>
    </source>
</evidence>
<proteinExistence type="inferred from homology"/>
<keyword evidence="9 11" id="KW-0472">Membrane</keyword>
<dbReference type="InterPro" id="IPR039426">
    <property type="entry name" value="TonB-dep_rcpt-like"/>
</dbReference>
<keyword evidence="8 12" id="KW-0798">TonB box</keyword>
<dbReference type="InterPro" id="IPR000531">
    <property type="entry name" value="Beta-barrel_TonB"/>
</dbReference>
<dbReference type="Pfam" id="PF07715">
    <property type="entry name" value="Plug"/>
    <property type="match status" value="1"/>
</dbReference>
<evidence type="ECO:0000256" key="7">
    <source>
        <dbReference type="ARBA" id="ARBA00023065"/>
    </source>
</evidence>
<evidence type="ECO:0000256" key="6">
    <source>
        <dbReference type="ARBA" id="ARBA00023004"/>
    </source>
</evidence>
<feature type="domain" description="TonB-dependent receptor plug" evidence="15">
    <location>
        <begin position="57"/>
        <end position="154"/>
    </location>
</feature>
<evidence type="ECO:0000313" key="17">
    <source>
        <dbReference type="Proteomes" id="UP001250662"/>
    </source>
</evidence>
<evidence type="ECO:0000259" key="15">
    <source>
        <dbReference type="Pfam" id="PF07715"/>
    </source>
</evidence>
<dbReference type="PROSITE" id="PS52016">
    <property type="entry name" value="TONB_DEPENDENT_REC_3"/>
    <property type="match status" value="1"/>
</dbReference>
<keyword evidence="2 11" id="KW-0813">Transport</keyword>
<keyword evidence="10 11" id="KW-0998">Cell outer membrane</keyword>
<keyword evidence="17" id="KW-1185">Reference proteome</keyword>
<evidence type="ECO:0000256" key="10">
    <source>
        <dbReference type="ARBA" id="ARBA00023237"/>
    </source>
</evidence>
<dbReference type="Pfam" id="PF00593">
    <property type="entry name" value="TonB_dep_Rec_b-barrel"/>
    <property type="match status" value="1"/>
</dbReference>
<name>A0ABU3BE21_9FLAO</name>
<dbReference type="PANTHER" id="PTHR32552">
    <property type="entry name" value="FERRICHROME IRON RECEPTOR-RELATED"/>
    <property type="match status" value="1"/>
</dbReference>
<gene>
    <name evidence="16" type="ORF">RM520_01275</name>
</gene>
<evidence type="ECO:0000256" key="1">
    <source>
        <dbReference type="ARBA" id="ARBA00004571"/>
    </source>
</evidence>
<comment type="subcellular location">
    <subcellularLocation>
        <location evidence="1 11">Cell outer membrane</location>
        <topology evidence="1 11">Multi-pass membrane protein</topology>
    </subcellularLocation>
</comment>
<evidence type="ECO:0000256" key="2">
    <source>
        <dbReference type="ARBA" id="ARBA00022448"/>
    </source>
</evidence>
<keyword evidence="6" id="KW-0408">Iron</keyword>
<feature type="domain" description="TonB-dependent receptor-like beta-barrel" evidence="14">
    <location>
        <begin position="227"/>
        <end position="648"/>
    </location>
</feature>
<evidence type="ECO:0000256" key="3">
    <source>
        <dbReference type="ARBA" id="ARBA00022452"/>
    </source>
</evidence>
<keyword evidence="3 11" id="KW-1134">Transmembrane beta strand</keyword>
<sequence length="690" mass="77721">MVKSTSIIKYYFLFLFSINFTFAQQNKDSITNLDEVVLLQEFIKKKAVGITPSDQLNITDLEQYSPIDFASGLNEISGLYVLSGALNTNRITIRGVGARTPFSTDKLRMYFNGIPITNGTGVSAIEAYDFENMGRIEVVKGPKGTSLGANLGGVILLNTKPPEVGNTFLSNTFTIGSFNMIKDNLSFRHSEKGFNLNLSYNHLQTDGFRQNNSFERDGFLLTSSVKLYPKGKLDFLVNYIDYTASIPSSINQTDFSEDPRRAAANWLAARGFETNKYTLAGLSHSHFFNDDLKITSSIFYTYLDHYEPRPFNILDEFTNGYGFRSLLEGTIFKGDFTVGAELYKDEYNWQTFFNQFRDNDGNGSLQGAQLSDNKEFRSQLNLFGTYAYQLTPKLTAQVGLALNQTNFDFRDLFNDEDENTSAKRDFEAILLPSVGLEYQIKKGILYANIGRGFSNPGLEETLTPDGVINPNIEQEKGVNYELGGRFLLFTNQLSINAAVYQMNITDLLVAERINEDQFIGRNAGETKHQGFELDLRYRQKINGNWSLIPRLSYSYSNHSFVDFIDGDDNFSGNDLAGVPRHRINSGIALRRANDFVFNLTHQFVDDILLNDANTLSSEAFNIFNLSTRYNTSITNNLKLGINFGLNNLFNTNYAQSVLINATGFGGAAPRYFYPGNGRNYFTGMRLNYSF</sequence>
<dbReference type="SUPFAM" id="SSF56935">
    <property type="entry name" value="Porins"/>
    <property type="match status" value="1"/>
</dbReference>
<evidence type="ECO:0000256" key="5">
    <source>
        <dbReference type="ARBA" id="ARBA00022692"/>
    </source>
</evidence>
<evidence type="ECO:0000256" key="13">
    <source>
        <dbReference type="SAM" id="SignalP"/>
    </source>
</evidence>